<gene>
    <name evidence="1" type="ORF">BC938DRAFT_474889</name>
</gene>
<protein>
    <submittedName>
        <fullName evidence="1">Uncharacterized protein</fullName>
    </submittedName>
</protein>
<dbReference type="EMBL" id="RBNJ01019216">
    <property type="protein sequence ID" value="RUS23605.1"/>
    <property type="molecule type" value="Genomic_DNA"/>
</dbReference>
<evidence type="ECO:0000313" key="1">
    <source>
        <dbReference type="EMBL" id="RUS23605.1"/>
    </source>
</evidence>
<dbReference type="AlphaFoldDB" id="A0A433Q1B2"/>
<reference evidence="1 2" key="1">
    <citation type="journal article" date="2018" name="New Phytol.">
        <title>Phylogenomics of Endogonaceae and evolution of mycorrhizas within Mucoromycota.</title>
        <authorList>
            <person name="Chang Y."/>
            <person name="Desiro A."/>
            <person name="Na H."/>
            <person name="Sandor L."/>
            <person name="Lipzen A."/>
            <person name="Clum A."/>
            <person name="Barry K."/>
            <person name="Grigoriev I.V."/>
            <person name="Martin F.M."/>
            <person name="Stajich J.E."/>
            <person name="Smith M.E."/>
            <person name="Bonito G."/>
            <person name="Spatafora J.W."/>
        </authorList>
    </citation>
    <scope>NUCLEOTIDE SEQUENCE [LARGE SCALE GENOMIC DNA]</scope>
    <source>
        <strain evidence="1 2">AD002</strain>
    </source>
</reference>
<organism evidence="1 2">
    <name type="scientific">Jimgerdemannia flammicorona</name>
    <dbReference type="NCBI Taxonomy" id="994334"/>
    <lineage>
        <taxon>Eukaryota</taxon>
        <taxon>Fungi</taxon>
        <taxon>Fungi incertae sedis</taxon>
        <taxon>Mucoromycota</taxon>
        <taxon>Mucoromycotina</taxon>
        <taxon>Endogonomycetes</taxon>
        <taxon>Endogonales</taxon>
        <taxon>Endogonaceae</taxon>
        <taxon>Jimgerdemannia</taxon>
    </lineage>
</organism>
<sequence>MCSTTTQMTKTPMSSFTIGTILPTTTIPNWASTI</sequence>
<keyword evidence="2" id="KW-1185">Reference proteome</keyword>
<name>A0A433Q1B2_9FUNG</name>
<accession>A0A433Q1B2</accession>
<proteinExistence type="predicted"/>
<evidence type="ECO:0000313" key="2">
    <source>
        <dbReference type="Proteomes" id="UP000274822"/>
    </source>
</evidence>
<comment type="caution">
    <text evidence="1">The sequence shown here is derived from an EMBL/GenBank/DDBJ whole genome shotgun (WGS) entry which is preliminary data.</text>
</comment>
<dbReference type="Proteomes" id="UP000274822">
    <property type="component" value="Unassembled WGS sequence"/>
</dbReference>